<dbReference type="EMBL" id="JACJSI010000350">
    <property type="protein sequence ID" value="MBD2535899.1"/>
    <property type="molecule type" value="Genomic_DNA"/>
</dbReference>
<evidence type="ECO:0008006" key="3">
    <source>
        <dbReference type="Google" id="ProtNLM"/>
    </source>
</evidence>
<name>A0ABR8E2I1_9NOSO</name>
<evidence type="ECO:0000313" key="2">
    <source>
        <dbReference type="Proteomes" id="UP000623440"/>
    </source>
</evidence>
<sequence length="256" mass="29615">MVRLIDLTGHRYGKLLVKRRHQQNSKSYKARWICVCECGRETIVTSNNLRSQQVCSCGICVRGKHNQSKSRTYKIWSSMKMRCLNPNDSGWNYYGGRGIQICERWKQSYEAFLDDMGECPSEQHSIDRIDFNGDYCPENTRWILLSEQGKNTRHNRVINAFGKSQILADWVRETGIANTTLRSRLNKGQHPEEALSTPVFRERLLTFDGETKSLTDWGRYAGIHPDTLSGRLSRGWSLSDALKKPINIKHFRKNSL</sequence>
<comment type="caution">
    <text evidence="1">The sequence shown here is derived from an EMBL/GenBank/DDBJ whole genome shotgun (WGS) entry which is preliminary data.</text>
</comment>
<accession>A0ABR8E2I1</accession>
<dbReference type="Proteomes" id="UP000623440">
    <property type="component" value="Unassembled WGS sequence"/>
</dbReference>
<gene>
    <name evidence="1" type="ORF">H6G97_43835</name>
</gene>
<reference evidence="1 2" key="1">
    <citation type="journal article" date="2020" name="ISME J.">
        <title>Comparative genomics reveals insights into cyanobacterial evolution and habitat adaptation.</title>
        <authorList>
            <person name="Chen M.Y."/>
            <person name="Teng W.K."/>
            <person name="Zhao L."/>
            <person name="Hu C.X."/>
            <person name="Zhou Y.K."/>
            <person name="Han B.P."/>
            <person name="Song L.R."/>
            <person name="Shu W.S."/>
        </authorList>
    </citation>
    <scope>NUCLEOTIDE SEQUENCE [LARGE SCALE GENOMIC DNA]</scope>
    <source>
        <strain evidence="1 2">FACHB-838</strain>
    </source>
</reference>
<dbReference type="RefSeq" id="WP_190946687.1">
    <property type="nucleotide sequence ID" value="NZ_JACJSI010000350.1"/>
</dbReference>
<evidence type="ECO:0000313" key="1">
    <source>
        <dbReference type="EMBL" id="MBD2535899.1"/>
    </source>
</evidence>
<keyword evidence="2" id="KW-1185">Reference proteome</keyword>
<proteinExistence type="predicted"/>
<protein>
    <recommendedName>
        <fullName evidence="3">HNH endonuclease</fullName>
    </recommendedName>
</protein>
<organism evidence="1 2">
    <name type="scientific">Nostoc flagelliforme FACHB-838</name>
    <dbReference type="NCBI Taxonomy" id="2692904"/>
    <lineage>
        <taxon>Bacteria</taxon>
        <taxon>Bacillati</taxon>
        <taxon>Cyanobacteriota</taxon>
        <taxon>Cyanophyceae</taxon>
        <taxon>Nostocales</taxon>
        <taxon>Nostocaceae</taxon>
        <taxon>Nostoc</taxon>
    </lineage>
</organism>